<dbReference type="Gene3D" id="3.40.630.10">
    <property type="entry name" value="Zn peptidases"/>
    <property type="match status" value="1"/>
</dbReference>
<dbReference type="InterPro" id="IPR047177">
    <property type="entry name" value="Pept_M20A"/>
</dbReference>
<keyword evidence="4" id="KW-0378">Hydrolase</keyword>
<evidence type="ECO:0000256" key="3">
    <source>
        <dbReference type="ARBA" id="ARBA00022723"/>
    </source>
</evidence>
<feature type="domain" description="Peptidase M20 dimerisation" evidence="7">
    <location>
        <begin position="209"/>
        <end position="354"/>
    </location>
</feature>
<evidence type="ECO:0000313" key="8">
    <source>
        <dbReference type="EMBL" id="BBE35331.1"/>
    </source>
</evidence>
<evidence type="ECO:0000256" key="6">
    <source>
        <dbReference type="SAM" id="SignalP"/>
    </source>
</evidence>
<name>A0AAD1D7P4_SPHMI</name>
<evidence type="ECO:0000256" key="1">
    <source>
        <dbReference type="ARBA" id="ARBA00006247"/>
    </source>
</evidence>
<evidence type="ECO:0000259" key="7">
    <source>
        <dbReference type="Pfam" id="PF07687"/>
    </source>
</evidence>
<dbReference type="InterPro" id="IPR002933">
    <property type="entry name" value="Peptidase_M20"/>
</dbReference>
<evidence type="ECO:0000313" key="11">
    <source>
        <dbReference type="Proteomes" id="UP000276029"/>
    </source>
</evidence>
<proteinExistence type="inferred from homology"/>
<dbReference type="NCBIfam" id="NF006596">
    <property type="entry name" value="PRK09133.1"/>
    <property type="match status" value="1"/>
</dbReference>
<dbReference type="SUPFAM" id="SSF55031">
    <property type="entry name" value="Bacterial exopeptidase dimerisation domain"/>
    <property type="match status" value="1"/>
</dbReference>
<keyword evidence="11" id="KW-1185">Reference proteome</keyword>
<keyword evidence="2" id="KW-0645">Protease</keyword>
<reference evidence="8 10" key="1">
    <citation type="submission" date="2018-06" db="EMBL/GenBank/DDBJ databases">
        <title>Complete Genome Sequence of the Microcystin-Degrading Bacterium Sphingosinicella microcystinivorans Strain B-9.</title>
        <authorList>
            <person name="Jin H."/>
            <person name="Nishizawa T."/>
            <person name="Guo Y."/>
            <person name="Nishizawa A."/>
            <person name="Park H."/>
            <person name="Kato H."/>
            <person name="Tsuji K."/>
            <person name="Harada K."/>
        </authorList>
    </citation>
    <scope>NUCLEOTIDE SEQUENCE [LARGE SCALE GENOMIC DNA]</scope>
    <source>
        <strain evidence="8 10">B9</strain>
    </source>
</reference>
<feature type="signal peptide" evidence="6">
    <location>
        <begin position="1"/>
        <end position="21"/>
    </location>
</feature>
<keyword evidence="6" id="KW-0732">Signal</keyword>
<sequence>MLKTGTSFVLAALLAAAPTLAATPAQVDGAKAMLGKSIAFPTVAGRGQVPVYAAYLASELKSAGFKDGEISIEPLGETASLILTWKGAGKKKPIVLNAHMDVVEAKREDWERDPFVMAEEGGYLFGRGISDNKFDVVMLVQTLMNLKREGFKPSRDIVLLLTGDEETAQKTAAAIAPRYKDAAMVLNGDGGGGTLGADGKPLYYTMQTAEKTYADYKLTVTDPGGHSSAPRAENAILMLGAALKRIADAPFPPETSETTRAYFASSAKRTPGEAGDAMARFAADPNDAAAADILAKYPEHIGQTRTTCVPTMINGGHAENALPQRAVANINCRIFPGTPPEAVRQRLQQLAGDKVVVTLPEPFPQSSTSPLLPELDAALRKAVDGRAKGLSIIPSMSAGTTDSLFFRASGIPSYGVSGLFMKPDDEYAHGLNERVPVDAIGPALDHYRTLISILAR</sequence>
<dbReference type="InterPro" id="IPR036264">
    <property type="entry name" value="Bact_exopeptidase_dim_dom"/>
</dbReference>
<dbReference type="SUPFAM" id="SSF53187">
    <property type="entry name" value="Zn-dependent exopeptidases"/>
    <property type="match status" value="1"/>
</dbReference>
<dbReference type="AlphaFoldDB" id="A0AAD1D7P4"/>
<dbReference type="GO" id="GO:0004180">
    <property type="term" value="F:carboxypeptidase activity"/>
    <property type="evidence" value="ECO:0007669"/>
    <property type="project" value="TreeGrafter"/>
</dbReference>
<dbReference type="Proteomes" id="UP000275727">
    <property type="component" value="Chromosome"/>
</dbReference>
<evidence type="ECO:0000313" key="9">
    <source>
        <dbReference type="EMBL" id="RKS86562.1"/>
    </source>
</evidence>
<evidence type="ECO:0000256" key="5">
    <source>
        <dbReference type="ARBA" id="ARBA00022833"/>
    </source>
</evidence>
<protein>
    <submittedName>
        <fullName evidence="9">Acetylornithine deacetylase/succinyl-diaminopimelate desuccinylase-like protein</fullName>
    </submittedName>
    <submittedName>
        <fullName evidence="8">Peptidase M20</fullName>
    </submittedName>
</protein>
<keyword evidence="3" id="KW-0479">Metal-binding</keyword>
<dbReference type="GO" id="GO:0051603">
    <property type="term" value="P:proteolysis involved in protein catabolic process"/>
    <property type="evidence" value="ECO:0007669"/>
    <property type="project" value="TreeGrafter"/>
</dbReference>
<gene>
    <name evidence="9" type="ORF">DFR51_3274</name>
    <name evidence="8" type="ORF">SmB9_29890</name>
</gene>
<feature type="chain" id="PRO_5042091499" evidence="6">
    <location>
        <begin position="22"/>
        <end position="456"/>
    </location>
</feature>
<dbReference type="InterPro" id="IPR011650">
    <property type="entry name" value="Peptidase_M20_dimer"/>
</dbReference>
<dbReference type="Gene3D" id="1.10.150.900">
    <property type="match status" value="1"/>
</dbReference>
<accession>A0AAD1D7P4</accession>
<dbReference type="Proteomes" id="UP000276029">
    <property type="component" value="Unassembled WGS sequence"/>
</dbReference>
<evidence type="ECO:0000256" key="2">
    <source>
        <dbReference type="ARBA" id="ARBA00022670"/>
    </source>
</evidence>
<comment type="similarity">
    <text evidence="1">Belongs to the peptidase M20A family.</text>
</comment>
<dbReference type="EMBL" id="AP018711">
    <property type="protein sequence ID" value="BBE35331.1"/>
    <property type="molecule type" value="Genomic_DNA"/>
</dbReference>
<dbReference type="Gene3D" id="3.30.70.360">
    <property type="match status" value="1"/>
</dbReference>
<dbReference type="PANTHER" id="PTHR45962:SF1">
    <property type="entry name" value="N-FATTY-ACYL-AMINO ACID SYNTHASE_HYDROLASE PM20D1"/>
    <property type="match status" value="1"/>
</dbReference>
<dbReference type="PANTHER" id="PTHR45962">
    <property type="entry name" value="N-FATTY-ACYL-AMINO ACID SYNTHASE/HYDROLASE PM20D1"/>
    <property type="match status" value="1"/>
</dbReference>
<evidence type="ECO:0000256" key="4">
    <source>
        <dbReference type="ARBA" id="ARBA00022801"/>
    </source>
</evidence>
<dbReference type="GO" id="GO:0046872">
    <property type="term" value="F:metal ion binding"/>
    <property type="evidence" value="ECO:0007669"/>
    <property type="project" value="UniProtKB-KW"/>
</dbReference>
<evidence type="ECO:0000313" key="10">
    <source>
        <dbReference type="Proteomes" id="UP000275727"/>
    </source>
</evidence>
<dbReference type="EMBL" id="RBWX01000010">
    <property type="protein sequence ID" value="RKS86562.1"/>
    <property type="molecule type" value="Genomic_DNA"/>
</dbReference>
<dbReference type="RefSeq" id="WP_121053075.1">
    <property type="nucleotide sequence ID" value="NZ_AP018711.1"/>
</dbReference>
<dbReference type="Pfam" id="PF07687">
    <property type="entry name" value="M20_dimer"/>
    <property type="match status" value="1"/>
</dbReference>
<organism evidence="8 10">
    <name type="scientific">Sphingosinicella microcystinivorans</name>
    <dbReference type="NCBI Taxonomy" id="335406"/>
    <lineage>
        <taxon>Bacteria</taxon>
        <taxon>Pseudomonadati</taxon>
        <taxon>Pseudomonadota</taxon>
        <taxon>Alphaproteobacteria</taxon>
        <taxon>Sphingomonadales</taxon>
        <taxon>Sphingosinicellaceae</taxon>
        <taxon>Sphingosinicella</taxon>
    </lineage>
</organism>
<reference evidence="9 11" key="2">
    <citation type="submission" date="2018-10" db="EMBL/GenBank/DDBJ databases">
        <title>Genomic Encyclopedia of Type Strains, Phase IV (KMG-IV): sequencing the most valuable type-strain genomes for metagenomic binning, comparative biology and taxonomic classification.</title>
        <authorList>
            <person name="Goeker M."/>
        </authorList>
    </citation>
    <scope>NUCLEOTIDE SEQUENCE [LARGE SCALE GENOMIC DNA]</scope>
    <source>
        <strain evidence="9 11">DSM 19791</strain>
    </source>
</reference>
<dbReference type="Pfam" id="PF01546">
    <property type="entry name" value="Peptidase_M20"/>
    <property type="match status" value="1"/>
</dbReference>
<keyword evidence="5" id="KW-0862">Zinc</keyword>
<dbReference type="KEGG" id="smic:SmB9_29890"/>